<proteinExistence type="predicted"/>
<dbReference type="Proteomes" id="UP000054498">
    <property type="component" value="Unassembled WGS sequence"/>
</dbReference>
<feature type="compositionally biased region" description="Basic and acidic residues" evidence="1">
    <location>
        <begin position="214"/>
        <end position="226"/>
    </location>
</feature>
<evidence type="ECO:0000313" key="2">
    <source>
        <dbReference type="EMBL" id="KIZ02453.1"/>
    </source>
</evidence>
<evidence type="ECO:0000313" key="3">
    <source>
        <dbReference type="Proteomes" id="UP000054498"/>
    </source>
</evidence>
<reference evidence="2 3" key="1">
    <citation type="journal article" date="2013" name="BMC Genomics">
        <title>Reconstruction of the lipid metabolism for the microalga Monoraphidium neglectum from its genome sequence reveals characteristics suitable for biofuel production.</title>
        <authorList>
            <person name="Bogen C."/>
            <person name="Al-Dilaimi A."/>
            <person name="Albersmeier A."/>
            <person name="Wichmann J."/>
            <person name="Grundmann M."/>
            <person name="Rupp O."/>
            <person name="Lauersen K.J."/>
            <person name="Blifernez-Klassen O."/>
            <person name="Kalinowski J."/>
            <person name="Goesmann A."/>
            <person name="Mussgnug J.H."/>
            <person name="Kruse O."/>
        </authorList>
    </citation>
    <scope>NUCLEOTIDE SEQUENCE [LARGE SCALE GENOMIC DNA]</scope>
    <source>
        <strain evidence="2 3">SAG 48.87</strain>
    </source>
</reference>
<feature type="region of interest" description="Disordered" evidence="1">
    <location>
        <begin position="384"/>
        <end position="420"/>
    </location>
</feature>
<feature type="region of interest" description="Disordered" evidence="1">
    <location>
        <begin position="44"/>
        <end position="228"/>
    </location>
</feature>
<feature type="compositionally biased region" description="Low complexity" evidence="1">
    <location>
        <begin position="95"/>
        <end position="111"/>
    </location>
</feature>
<feature type="compositionally biased region" description="Gly residues" evidence="1">
    <location>
        <begin position="397"/>
        <end position="415"/>
    </location>
</feature>
<dbReference type="RefSeq" id="XP_013901472.1">
    <property type="nucleotide sequence ID" value="XM_014046018.1"/>
</dbReference>
<organism evidence="2 3">
    <name type="scientific">Monoraphidium neglectum</name>
    <dbReference type="NCBI Taxonomy" id="145388"/>
    <lineage>
        <taxon>Eukaryota</taxon>
        <taxon>Viridiplantae</taxon>
        <taxon>Chlorophyta</taxon>
        <taxon>core chlorophytes</taxon>
        <taxon>Chlorophyceae</taxon>
        <taxon>CS clade</taxon>
        <taxon>Sphaeropleales</taxon>
        <taxon>Selenastraceae</taxon>
        <taxon>Monoraphidium</taxon>
    </lineage>
</organism>
<feature type="compositionally biased region" description="Low complexity" evidence="1">
    <location>
        <begin position="139"/>
        <end position="150"/>
    </location>
</feature>
<accession>A0A0D2JU69</accession>
<dbReference type="EMBL" id="KK101045">
    <property type="protein sequence ID" value="KIZ02453.1"/>
    <property type="molecule type" value="Genomic_DNA"/>
</dbReference>
<name>A0A0D2JU69_9CHLO</name>
<gene>
    <name evidence="2" type="ORF">MNEG_5504</name>
</gene>
<evidence type="ECO:0000256" key="1">
    <source>
        <dbReference type="SAM" id="MobiDB-lite"/>
    </source>
</evidence>
<protein>
    <submittedName>
        <fullName evidence="2">Uncharacterized protein</fullName>
    </submittedName>
</protein>
<feature type="compositionally biased region" description="Polar residues" evidence="1">
    <location>
        <begin position="170"/>
        <end position="184"/>
    </location>
</feature>
<keyword evidence="3" id="KW-1185">Reference proteome</keyword>
<feature type="region of interest" description="Disordered" evidence="1">
    <location>
        <begin position="240"/>
        <end position="272"/>
    </location>
</feature>
<feature type="compositionally biased region" description="Low complexity" evidence="1">
    <location>
        <begin position="245"/>
        <end position="261"/>
    </location>
</feature>
<dbReference type="OrthoDB" id="10249612at2759"/>
<feature type="compositionally biased region" description="Pro residues" evidence="1">
    <location>
        <begin position="68"/>
        <end position="89"/>
    </location>
</feature>
<sequence length="595" mass="61918">MVAPPRPCLMTLLEAGWYGPRSRPSAGGPSPTALAKAWYANGAATGSSPSLYQEDELPEGGVSALLPGQPPPGRSDLPRPPQLPPPQLPPLDGCGAAAWDAGRQGAAAGARWQEERCQGIPHLQPEGVGLYRPSPQQPPHHQQQQRQQLQVEEEQAQQGAPIPVRGGGECSTSGRGEGDQQQAGLGTWAHRQFKLPLPGRGGKGNSKQQQEQEQQQRLEQREDEAQHAACAAAVPLGSSVAQPIPRGRQPPGSAAAPPQAAAGGGGRADDDDEAYTRAAWRWRFAKRWQAEQARQLDPAASGGDGDGLEEALAYLAACGQPWDMPRTLSGDGALGASGFSGAGGALAAAAAGRGGGGDMGTMGSVGLLGQESLLVGGDLSRGASLTNVSPGRRSALAGGGPSGAGRGGGRGGGGGRHGDATRELTAVTRRATQLLQAQTDLGRAADERWREAQAPQGGGLWVGALLEAVEVDDWGKFKFVLVRVRDRCGRQKLLVRGGNYASEGKLLERLHRQLLAAASAHGVPPEPLEPIGGGVMEWRRERDRHLHLHSGFLSKHAGGQGGPMTAQEVLNLAGVLTRPSLPMHYKLTSEGGRAL</sequence>
<dbReference type="STRING" id="145388.A0A0D2JU69"/>
<dbReference type="AlphaFoldDB" id="A0A0D2JU69"/>
<dbReference type="KEGG" id="mng:MNEG_5504"/>
<dbReference type="GeneID" id="25738381"/>